<dbReference type="EMBL" id="CP000237">
    <property type="protein sequence ID" value="ABD46469.1"/>
    <property type="molecule type" value="Genomic_DNA"/>
</dbReference>
<keyword evidence="2" id="KW-1185">Reference proteome</keyword>
<gene>
    <name evidence="1" type="ordered locus">NSE_0830</name>
</gene>
<proteinExistence type="predicted"/>
<reference evidence="1 2" key="1">
    <citation type="journal article" date="2006" name="PLoS Genet.">
        <title>Comparative genomics of emerging human ehrlichiosis agents.</title>
        <authorList>
            <person name="Dunning Hotopp J.C."/>
            <person name="Lin M."/>
            <person name="Madupu R."/>
            <person name="Crabtree J."/>
            <person name="Angiuoli S.V."/>
            <person name="Eisen J.A."/>
            <person name="Seshadri R."/>
            <person name="Ren Q."/>
            <person name="Wu M."/>
            <person name="Utterback T.R."/>
            <person name="Smith S."/>
            <person name="Lewis M."/>
            <person name="Khouri H."/>
            <person name="Zhang C."/>
            <person name="Niu H."/>
            <person name="Lin Q."/>
            <person name="Ohashi N."/>
            <person name="Zhi N."/>
            <person name="Nelson W."/>
            <person name="Brinkac L.M."/>
            <person name="Dodson R.J."/>
            <person name="Rosovitz M.J."/>
            <person name="Sundaram J."/>
            <person name="Daugherty S.C."/>
            <person name="Davidsen T."/>
            <person name="Durkin A.S."/>
            <person name="Gwinn M."/>
            <person name="Haft D.H."/>
            <person name="Selengut J.D."/>
            <person name="Sullivan S.A."/>
            <person name="Zafar N."/>
            <person name="Zhou L."/>
            <person name="Benahmed F."/>
            <person name="Forberger H."/>
            <person name="Halpin R."/>
            <person name="Mulligan S."/>
            <person name="Robinson J."/>
            <person name="White O."/>
            <person name="Rikihisa Y."/>
            <person name="Tettelin H."/>
        </authorList>
    </citation>
    <scope>NUCLEOTIDE SEQUENCE [LARGE SCALE GENOMIC DNA]</scope>
    <source>
        <strain evidence="2">ATCC VR-367 / Miyayama</strain>
    </source>
</reference>
<name>Q2GCU6_EHRS3</name>
<sequence>MRFVTPPKSTDAENKKQGKDARVHYAEGLLCHTNPRNPRIITKSLEIAHNESCTKKEEVQIRYYLEKS</sequence>
<evidence type="ECO:0000313" key="1">
    <source>
        <dbReference type="EMBL" id="ABD46469.1"/>
    </source>
</evidence>
<dbReference type="AlphaFoldDB" id="Q2GCU6"/>
<organism evidence="1 2">
    <name type="scientific">Ehrlichia sennetsu (strain ATCC VR-367 / Miyayama)</name>
    <name type="common">Neorickettsia sennetsu</name>
    <dbReference type="NCBI Taxonomy" id="222891"/>
    <lineage>
        <taxon>Bacteria</taxon>
        <taxon>Pseudomonadati</taxon>
        <taxon>Pseudomonadota</taxon>
        <taxon>Alphaproteobacteria</taxon>
        <taxon>Rickettsiales</taxon>
        <taxon>Anaplasmataceae</taxon>
        <taxon>Ehrlichia</taxon>
    </lineage>
</organism>
<dbReference type="Proteomes" id="UP000001942">
    <property type="component" value="Chromosome"/>
</dbReference>
<dbReference type="STRING" id="222891.NSE_0830"/>
<dbReference type="KEGG" id="nse:NSE_0830"/>
<evidence type="ECO:0000313" key="2">
    <source>
        <dbReference type="Proteomes" id="UP000001942"/>
    </source>
</evidence>
<protein>
    <submittedName>
        <fullName evidence="1">Uncharacterized protein</fullName>
    </submittedName>
</protein>
<accession>Q2GCU6</accession>
<dbReference type="HOGENOM" id="CLU_2789681_0_0_5"/>